<dbReference type="Proteomes" id="UP000606786">
    <property type="component" value="Unassembled WGS sequence"/>
</dbReference>
<comment type="caution">
    <text evidence="1">The sequence shown here is derived from an EMBL/GenBank/DDBJ whole genome shotgun (WGS) entry which is preliminary data.</text>
</comment>
<organism evidence="1 2">
    <name type="scientific">Ceratitis capitata</name>
    <name type="common">Mediterranean fruit fly</name>
    <name type="synonym">Tephritis capitata</name>
    <dbReference type="NCBI Taxonomy" id="7213"/>
    <lineage>
        <taxon>Eukaryota</taxon>
        <taxon>Metazoa</taxon>
        <taxon>Ecdysozoa</taxon>
        <taxon>Arthropoda</taxon>
        <taxon>Hexapoda</taxon>
        <taxon>Insecta</taxon>
        <taxon>Pterygota</taxon>
        <taxon>Neoptera</taxon>
        <taxon>Endopterygota</taxon>
        <taxon>Diptera</taxon>
        <taxon>Brachycera</taxon>
        <taxon>Muscomorpha</taxon>
        <taxon>Tephritoidea</taxon>
        <taxon>Tephritidae</taxon>
        <taxon>Ceratitis</taxon>
        <taxon>Ceratitis</taxon>
    </lineage>
</organism>
<reference evidence="1" key="1">
    <citation type="submission" date="2020-11" db="EMBL/GenBank/DDBJ databases">
        <authorList>
            <person name="Whitehead M."/>
        </authorList>
    </citation>
    <scope>NUCLEOTIDE SEQUENCE</scope>
    <source>
        <strain evidence="1">EGII</strain>
    </source>
</reference>
<evidence type="ECO:0000313" key="2">
    <source>
        <dbReference type="Proteomes" id="UP000606786"/>
    </source>
</evidence>
<dbReference type="AlphaFoldDB" id="A0A811UVX3"/>
<name>A0A811UVX3_CERCA</name>
<sequence length="115" mass="13290">MNADITNVTSNENTANADVNLEAPRQTVNATKHENGYLLNLPDLKEGFASSWWQDVKHEAETLNDSKDFLRTALFPQKPDWRIFRRSIKTNRNSLNLSTHLYAKNDNYLHNFPKS</sequence>
<evidence type="ECO:0000313" key="1">
    <source>
        <dbReference type="EMBL" id="CAD7002135.1"/>
    </source>
</evidence>
<keyword evidence="2" id="KW-1185">Reference proteome</keyword>
<protein>
    <submittedName>
        <fullName evidence="1">(Mediterranean fruit fly) hypothetical protein</fullName>
    </submittedName>
</protein>
<dbReference type="EMBL" id="CAJHJT010000023">
    <property type="protein sequence ID" value="CAD7002135.1"/>
    <property type="molecule type" value="Genomic_DNA"/>
</dbReference>
<gene>
    <name evidence="1" type="ORF">CCAP1982_LOCUS10623</name>
</gene>
<accession>A0A811UVX3</accession>
<proteinExistence type="predicted"/>